<name>A0A8E2AR33_9APHY</name>
<reference evidence="1 2" key="1">
    <citation type="submission" date="2016-07" db="EMBL/GenBank/DDBJ databases">
        <title>Draft genome of the white-rot fungus Obba rivulosa 3A-2.</title>
        <authorList>
            <consortium name="DOE Joint Genome Institute"/>
            <person name="Miettinen O."/>
            <person name="Riley R."/>
            <person name="Acob R."/>
            <person name="Barry K."/>
            <person name="Cullen D."/>
            <person name="De Vries R."/>
            <person name="Hainaut M."/>
            <person name="Hatakka A."/>
            <person name="Henrissat B."/>
            <person name="Hilden K."/>
            <person name="Kuo R."/>
            <person name="Labutti K."/>
            <person name="Lipzen A."/>
            <person name="Makela M.R."/>
            <person name="Sandor L."/>
            <person name="Spatafora J.W."/>
            <person name="Grigoriev I.V."/>
            <person name="Hibbett D.S."/>
        </authorList>
    </citation>
    <scope>NUCLEOTIDE SEQUENCE [LARGE SCALE GENOMIC DNA]</scope>
    <source>
        <strain evidence="1 2">3A-2</strain>
    </source>
</reference>
<accession>A0A8E2AR33</accession>
<dbReference type="OrthoDB" id="2800779at2759"/>
<protein>
    <submittedName>
        <fullName evidence="1">Uncharacterized protein</fullName>
    </submittedName>
</protein>
<dbReference type="EMBL" id="KV722521">
    <property type="protein sequence ID" value="OCH86582.1"/>
    <property type="molecule type" value="Genomic_DNA"/>
</dbReference>
<evidence type="ECO:0000313" key="2">
    <source>
        <dbReference type="Proteomes" id="UP000250043"/>
    </source>
</evidence>
<dbReference type="Proteomes" id="UP000250043">
    <property type="component" value="Unassembled WGS sequence"/>
</dbReference>
<gene>
    <name evidence="1" type="ORF">OBBRIDRAFT_838066</name>
</gene>
<sequence>MVHFCKPRIFSGKASEVDPFIKDVRNAIHLQCLGLTTDYDKYTSVELAKPDLLYNFEGFISYFKNHFEDSNLAATYLHKLHAF</sequence>
<dbReference type="AlphaFoldDB" id="A0A8E2AR33"/>
<organism evidence="1 2">
    <name type="scientific">Obba rivulosa</name>
    <dbReference type="NCBI Taxonomy" id="1052685"/>
    <lineage>
        <taxon>Eukaryota</taxon>
        <taxon>Fungi</taxon>
        <taxon>Dikarya</taxon>
        <taxon>Basidiomycota</taxon>
        <taxon>Agaricomycotina</taxon>
        <taxon>Agaricomycetes</taxon>
        <taxon>Polyporales</taxon>
        <taxon>Gelatoporiaceae</taxon>
        <taxon>Obba</taxon>
    </lineage>
</organism>
<proteinExistence type="predicted"/>
<keyword evidence="2" id="KW-1185">Reference proteome</keyword>
<evidence type="ECO:0000313" key="1">
    <source>
        <dbReference type="EMBL" id="OCH86582.1"/>
    </source>
</evidence>